<proteinExistence type="predicted"/>
<organism evidence="2 3">
    <name type="scientific">Trametes pubescens</name>
    <name type="common">White-rot fungus</name>
    <dbReference type="NCBI Taxonomy" id="154538"/>
    <lineage>
        <taxon>Eukaryota</taxon>
        <taxon>Fungi</taxon>
        <taxon>Dikarya</taxon>
        <taxon>Basidiomycota</taxon>
        <taxon>Agaricomycotina</taxon>
        <taxon>Agaricomycetes</taxon>
        <taxon>Polyporales</taxon>
        <taxon>Polyporaceae</taxon>
        <taxon>Trametes</taxon>
    </lineage>
</organism>
<dbReference type="Proteomes" id="UP000184267">
    <property type="component" value="Unassembled WGS sequence"/>
</dbReference>
<dbReference type="AlphaFoldDB" id="A0A1M2VQ34"/>
<sequence>MPDPPRSRPRPRYLASTRATTVPRVARLHHSLASPAAFSSSGAVSGADASSLRGVD</sequence>
<feature type="region of interest" description="Disordered" evidence="1">
    <location>
        <begin position="1"/>
        <end position="20"/>
    </location>
</feature>
<protein>
    <submittedName>
        <fullName evidence="2">Uncharacterized protein</fullName>
    </submittedName>
</protein>
<name>A0A1M2VQ34_TRAPU</name>
<comment type="caution">
    <text evidence="2">The sequence shown here is derived from an EMBL/GenBank/DDBJ whole genome shotgun (WGS) entry which is preliminary data.</text>
</comment>
<gene>
    <name evidence="2" type="ORF">TRAPUB_13848</name>
</gene>
<keyword evidence="3" id="KW-1185">Reference proteome</keyword>
<dbReference type="EMBL" id="MNAD01000887">
    <property type="protein sequence ID" value="OJT09676.1"/>
    <property type="molecule type" value="Genomic_DNA"/>
</dbReference>
<evidence type="ECO:0000313" key="2">
    <source>
        <dbReference type="EMBL" id="OJT09676.1"/>
    </source>
</evidence>
<evidence type="ECO:0000256" key="1">
    <source>
        <dbReference type="SAM" id="MobiDB-lite"/>
    </source>
</evidence>
<reference evidence="2 3" key="1">
    <citation type="submission" date="2016-10" db="EMBL/GenBank/DDBJ databases">
        <title>Genome sequence of the basidiomycete white-rot fungus Trametes pubescens.</title>
        <authorList>
            <person name="Makela M.R."/>
            <person name="Granchi Z."/>
            <person name="Peng M."/>
            <person name="De Vries R.P."/>
            <person name="Grigoriev I."/>
            <person name="Riley R."/>
            <person name="Hilden K."/>
        </authorList>
    </citation>
    <scope>NUCLEOTIDE SEQUENCE [LARGE SCALE GENOMIC DNA]</scope>
    <source>
        <strain evidence="2 3">FBCC735</strain>
    </source>
</reference>
<feature type="region of interest" description="Disordered" evidence="1">
    <location>
        <begin position="33"/>
        <end position="56"/>
    </location>
</feature>
<evidence type="ECO:0000313" key="3">
    <source>
        <dbReference type="Proteomes" id="UP000184267"/>
    </source>
</evidence>
<accession>A0A1M2VQ34</accession>